<dbReference type="Proteomes" id="UP000189549">
    <property type="component" value="Unassembled WGS sequence"/>
</dbReference>
<gene>
    <name evidence="1" type="ORF">BKG93_02410</name>
</gene>
<evidence type="ECO:0000313" key="2">
    <source>
        <dbReference type="Proteomes" id="UP000189549"/>
    </source>
</evidence>
<proteinExistence type="predicted"/>
<protein>
    <submittedName>
        <fullName evidence="1">Uncharacterized protein</fullName>
    </submittedName>
</protein>
<evidence type="ECO:0000313" key="1">
    <source>
        <dbReference type="EMBL" id="OOF86733.1"/>
    </source>
</evidence>
<dbReference type="EMBL" id="MLAH01000012">
    <property type="protein sequence ID" value="OOF86733.1"/>
    <property type="molecule type" value="Genomic_DNA"/>
</dbReference>
<dbReference type="RefSeq" id="WP_077475313.1">
    <property type="nucleotide sequence ID" value="NZ_MLAH01000012.1"/>
</dbReference>
<sequence>MNKKLCIDLNFLAKPCASRGIKETSKLRWFKRKNGELVLQNAFLEITKYEDGTEMTKIIWKDVETVCEE</sequence>
<organism evidence="1 2">
    <name type="scientific">Rodentibacter ratti</name>
    <dbReference type="NCBI Taxonomy" id="1906745"/>
    <lineage>
        <taxon>Bacteria</taxon>
        <taxon>Pseudomonadati</taxon>
        <taxon>Pseudomonadota</taxon>
        <taxon>Gammaproteobacteria</taxon>
        <taxon>Pasteurellales</taxon>
        <taxon>Pasteurellaceae</taxon>
        <taxon>Rodentibacter</taxon>
    </lineage>
</organism>
<accession>A0A1V3LAX7</accession>
<comment type="caution">
    <text evidence="1">The sequence shown here is derived from an EMBL/GenBank/DDBJ whole genome shotgun (WGS) entry which is preliminary data.</text>
</comment>
<name>A0A1V3LAX7_9PAST</name>
<reference evidence="1 2" key="1">
    <citation type="submission" date="2016-10" db="EMBL/GenBank/DDBJ databases">
        <title>Rodentibacter gen. nov. and new species.</title>
        <authorList>
            <person name="Christensen H."/>
        </authorList>
    </citation>
    <scope>NUCLEOTIDE SEQUENCE [LARGE SCALE GENOMIC DNA]</scope>
    <source>
        <strain evidence="1 2">Ppn157</strain>
    </source>
</reference>
<dbReference type="AlphaFoldDB" id="A0A1V3LAX7"/>